<name>A0ABS4QQ53_9NOCA</name>
<evidence type="ECO:0000313" key="2">
    <source>
        <dbReference type="Proteomes" id="UP001519325"/>
    </source>
</evidence>
<dbReference type="Proteomes" id="UP001519325">
    <property type="component" value="Unassembled WGS sequence"/>
</dbReference>
<evidence type="ECO:0000313" key="1">
    <source>
        <dbReference type="EMBL" id="MBP2193836.1"/>
    </source>
</evidence>
<dbReference type="SUPFAM" id="SSF53271">
    <property type="entry name" value="PRTase-like"/>
    <property type="match status" value="1"/>
</dbReference>
<dbReference type="RefSeq" id="WP_209897037.1">
    <property type="nucleotide sequence ID" value="NZ_JAGGMR010000001.1"/>
</dbReference>
<evidence type="ECO:0008006" key="3">
    <source>
        <dbReference type="Google" id="ProtNLM"/>
    </source>
</evidence>
<dbReference type="InterPro" id="IPR029057">
    <property type="entry name" value="PRTase-like"/>
</dbReference>
<comment type="caution">
    <text evidence="1">The sequence shown here is derived from an EMBL/GenBank/DDBJ whole genome shotgun (WGS) entry which is preliminary data.</text>
</comment>
<reference evidence="1 2" key="1">
    <citation type="submission" date="2021-03" db="EMBL/GenBank/DDBJ databases">
        <title>Sequencing the genomes of 1000 actinobacteria strains.</title>
        <authorList>
            <person name="Klenk H.-P."/>
        </authorList>
    </citation>
    <scope>NUCLEOTIDE SEQUENCE [LARGE SCALE GENOMIC DNA]</scope>
    <source>
        <strain evidence="1 2">DSM 45516</strain>
    </source>
</reference>
<accession>A0ABS4QQ53</accession>
<dbReference type="EMBL" id="JAGGMR010000001">
    <property type="protein sequence ID" value="MBP2193836.1"/>
    <property type="molecule type" value="Genomic_DNA"/>
</dbReference>
<sequence>MVSEGYPGLLADKTILLTYAIGNHAGERHQSAHHMHAYKGYRGTPQAADCAEDLQLLVSSVVELHRGCFENWLGAPWDSLTFVPSKERPDRTHPVAALANSVVPPLSGAPSLQKFMLTPGPGSEIKREMTDQRYLIEERWLPHVQRKNVLIVDDTWTTGSSAQGAAVAAKLAGAASVTILCVARWLRWDWPDHRSLIESLTDGFDAWRCPVRGCLCRPASRYHAPGLKNSQLFG</sequence>
<keyword evidence="2" id="KW-1185">Reference proteome</keyword>
<organism evidence="1 2">
    <name type="scientific">Nocardia goodfellowii</name>
    <dbReference type="NCBI Taxonomy" id="882446"/>
    <lineage>
        <taxon>Bacteria</taxon>
        <taxon>Bacillati</taxon>
        <taxon>Actinomycetota</taxon>
        <taxon>Actinomycetes</taxon>
        <taxon>Mycobacteriales</taxon>
        <taxon>Nocardiaceae</taxon>
        <taxon>Nocardia</taxon>
    </lineage>
</organism>
<gene>
    <name evidence="1" type="ORF">BJ987_006737</name>
</gene>
<dbReference type="Gene3D" id="3.40.50.2020">
    <property type="match status" value="1"/>
</dbReference>
<proteinExistence type="predicted"/>
<protein>
    <recommendedName>
        <fullName evidence="3">Phosphoribosyltransferase</fullName>
    </recommendedName>
</protein>